<evidence type="ECO:0000313" key="9">
    <source>
        <dbReference type="Proteomes" id="UP000001593"/>
    </source>
</evidence>
<dbReference type="InterPro" id="IPR046371">
    <property type="entry name" value="Bcl-2_BH1-3"/>
</dbReference>
<proteinExistence type="inferred from homology"/>
<evidence type="ECO:0000313" key="8">
    <source>
        <dbReference type="EMBL" id="EDO39531.1"/>
    </source>
</evidence>
<dbReference type="GO" id="GO:0005741">
    <property type="term" value="C:mitochondrial outer membrane"/>
    <property type="evidence" value="ECO:0000318"/>
    <property type="project" value="GO_Central"/>
</dbReference>
<evidence type="ECO:0000256" key="5">
    <source>
        <dbReference type="ARBA" id="ARBA00022989"/>
    </source>
</evidence>
<dbReference type="HOGENOM" id="CLU_085401_0_2_1"/>
<protein>
    <recommendedName>
        <fullName evidence="7">Bcl-2 Bcl-2 homology region 1-3 domain-containing protein</fullName>
    </recommendedName>
</protein>
<dbReference type="InParanoid" id="A7S9S4"/>
<dbReference type="PANTHER" id="PTHR11256:SF47">
    <property type="entry name" value="BCL-2-LIKE PROTEIN 10"/>
    <property type="match status" value="1"/>
</dbReference>
<keyword evidence="6" id="KW-0472">Membrane</keyword>
<dbReference type="Pfam" id="PF00452">
    <property type="entry name" value="Bcl-2"/>
    <property type="match status" value="1"/>
</dbReference>
<feature type="domain" description="Bcl-2 Bcl-2 homology region 1-3" evidence="7">
    <location>
        <begin position="48"/>
        <end position="145"/>
    </location>
</feature>
<dbReference type="InterPro" id="IPR026298">
    <property type="entry name" value="Bcl-2_fam"/>
</dbReference>
<dbReference type="PhylomeDB" id="A7S9S4"/>
<evidence type="ECO:0000256" key="3">
    <source>
        <dbReference type="ARBA" id="ARBA00022692"/>
    </source>
</evidence>
<keyword evidence="9" id="KW-1185">Reference proteome</keyword>
<accession>A7S9S4</accession>
<evidence type="ECO:0000256" key="1">
    <source>
        <dbReference type="ARBA" id="ARBA00004308"/>
    </source>
</evidence>
<dbReference type="GO" id="GO:0097192">
    <property type="term" value="P:extrinsic apoptotic signaling pathway in absence of ligand"/>
    <property type="evidence" value="ECO:0000318"/>
    <property type="project" value="GO_Central"/>
</dbReference>
<dbReference type="PRINTS" id="PR01862">
    <property type="entry name" value="BCL2FAMILY"/>
</dbReference>
<evidence type="ECO:0000256" key="2">
    <source>
        <dbReference type="ARBA" id="ARBA00009458"/>
    </source>
</evidence>
<dbReference type="EMBL" id="DS469605">
    <property type="protein sequence ID" value="EDO39531.1"/>
    <property type="molecule type" value="Genomic_DNA"/>
</dbReference>
<dbReference type="FunFam" id="1.10.437.10:FF:000023">
    <property type="entry name" value="Predicted protein"/>
    <property type="match status" value="1"/>
</dbReference>
<dbReference type="PROSITE" id="PS50062">
    <property type="entry name" value="BCL2_FAMILY"/>
    <property type="match status" value="1"/>
</dbReference>
<organism evidence="8 9">
    <name type="scientific">Nematostella vectensis</name>
    <name type="common">Starlet sea anemone</name>
    <dbReference type="NCBI Taxonomy" id="45351"/>
    <lineage>
        <taxon>Eukaryota</taxon>
        <taxon>Metazoa</taxon>
        <taxon>Cnidaria</taxon>
        <taxon>Anthozoa</taxon>
        <taxon>Hexacorallia</taxon>
        <taxon>Actiniaria</taxon>
        <taxon>Edwardsiidae</taxon>
        <taxon>Nematostella</taxon>
    </lineage>
</organism>
<comment type="subcellular location">
    <subcellularLocation>
        <location evidence="1">Endomembrane system</location>
    </subcellularLocation>
</comment>
<keyword evidence="3" id="KW-0812">Transmembrane</keyword>
<dbReference type="InterPro" id="IPR002475">
    <property type="entry name" value="Bcl2-like"/>
</dbReference>
<dbReference type="AlphaFoldDB" id="A7S9S4"/>
<evidence type="ECO:0000259" key="7">
    <source>
        <dbReference type="SMART" id="SM00337"/>
    </source>
</evidence>
<dbReference type="FunCoup" id="A7S9S4">
    <property type="interactions" value="348"/>
</dbReference>
<reference evidence="8 9" key="1">
    <citation type="journal article" date="2007" name="Science">
        <title>Sea anemone genome reveals ancestral eumetazoan gene repertoire and genomic organization.</title>
        <authorList>
            <person name="Putnam N.H."/>
            <person name="Srivastava M."/>
            <person name="Hellsten U."/>
            <person name="Dirks B."/>
            <person name="Chapman J."/>
            <person name="Salamov A."/>
            <person name="Terry A."/>
            <person name="Shapiro H."/>
            <person name="Lindquist E."/>
            <person name="Kapitonov V.V."/>
            <person name="Jurka J."/>
            <person name="Genikhovich G."/>
            <person name="Grigoriev I.V."/>
            <person name="Lucas S.M."/>
            <person name="Steele R.E."/>
            <person name="Finnerty J.R."/>
            <person name="Technau U."/>
            <person name="Martindale M.Q."/>
            <person name="Rokhsar D.S."/>
        </authorList>
    </citation>
    <scope>NUCLEOTIDE SEQUENCE [LARGE SCALE GENOMIC DNA]</scope>
    <source>
        <strain evidence="9">CH2 X CH6</strain>
    </source>
</reference>
<dbReference type="GO" id="GO:0015267">
    <property type="term" value="F:channel activity"/>
    <property type="evidence" value="ECO:0000318"/>
    <property type="project" value="GO_Central"/>
</dbReference>
<dbReference type="eggNOG" id="KOG4728">
    <property type="taxonomic scope" value="Eukaryota"/>
</dbReference>
<gene>
    <name evidence="8" type="ORF">NEMVEDRAFT_v1g208969</name>
</gene>
<dbReference type="CDD" id="cd06845">
    <property type="entry name" value="Bcl-2_like"/>
    <property type="match status" value="1"/>
</dbReference>
<evidence type="ECO:0000256" key="6">
    <source>
        <dbReference type="ARBA" id="ARBA00023136"/>
    </source>
</evidence>
<comment type="similarity">
    <text evidence="2">Belongs to the Bcl-2 family.</text>
</comment>
<dbReference type="GO" id="GO:0008630">
    <property type="term" value="P:intrinsic apoptotic signaling pathway in response to DNA damage"/>
    <property type="evidence" value="ECO:0000318"/>
    <property type="project" value="GO_Central"/>
</dbReference>
<dbReference type="PANTHER" id="PTHR11256">
    <property type="entry name" value="BCL-2 RELATED"/>
    <property type="match status" value="1"/>
</dbReference>
<keyword evidence="5" id="KW-1133">Transmembrane helix</keyword>
<dbReference type="InterPro" id="IPR020717">
    <property type="entry name" value="Bcl2_BH1_motif_CS"/>
</dbReference>
<dbReference type="Proteomes" id="UP000001593">
    <property type="component" value="Unassembled WGS sequence"/>
</dbReference>
<sequence>MAALQAQRKPCSETLETLNRQAHFLAQDLISYRTGNGRISTSLTARNMRRLSDELEERHGPLLCNMCNSLNMTANSAHEKFVQVADEVFKDGINWGRIVAVFTFGGRLAQFCARNGLHDGVREVEAWLGDYIANLSHWIQTQGGWVCTFETSQSHDSANFARF</sequence>
<dbReference type="PROSITE" id="PS01080">
    <property type="entry name" value="BH1"/>
    <property type="match status" value="1"/>
</dbReference>
<dbReference type="InterPro" id="IPR036834">
    <property type="entry name" value="Bcl-2-like_sf"/>
</dbReference>
<dbReference type="STRING" id="45351.A7S9S4"/>
<dbReference type="GO" id="GO:0043065">
    <property type="term" value="P:positive regulation of apoptotic process"/>
    <property type="evidence" value="ECO:0000318"/>
    <property type="project" value="GO_Central"/>
</dbReference>
<dbReference type="SUPFAM" id="SSF56854">
    <property type="entry name" value="Bcl-2 inhibitors of programmed cell death"/>
    <property type="match status" value="1"/>
</dbReference>
<dbReference type="SMART" id="SM00337">
    <property type="entry name" value="BCL"/>
    <property type="match status" value="1"/>
</dbReference>
<keyword evidence="4" id="KW-0053">Apoptosis</keyword>
<name>A7S9S4_NEMVE</name>
<dbReference type="Gene3D" id="1.10.437.10">
    <property type="entry name" value="Blc2-like"/>
    <property type="match status" value="1"/>
</dbReference>
<dbReference type="GO" id="GO:0001836">
    <property type="term" value="P:release of cytochrome c from mitochondria"/>
    <property type="evidence" value="ECO:0000318"/>
    <property type="project" value="GO_Central"/>
</dbReference>
<evidence type="ECO:0000256" key="4">
    <source>
        <dbReference type="ARBA" id="ARBA00022703"/>
    </source>
</evidence>
<dbReference type="GO" id="GO:0012505">
    <property type="term" value="C:endomembrane system"/>
    <property type="evidence" value="ECO:0007669"/>
    <property type="project" value="UniProtKB-SubCell"/>
</dbReference>
<dbReference type="OMA" id="LANMCGR"/>